<name>A0A8H4QJ70_9HELO</name>
<sequence>MSSTADTIYQPGSYVYPSSATIIVEGGVEMEITFIKLSADSAYHFHSLLQYGEDCLLNMKHPHEDPAWVDDDSTSDAPNDSFELDREDNNKAKVTEPSFSRFKKMLNTVPEAFTEAALKLDHPKRIVLSGTSTSAACDFHQVPARSFCHGNQKIPINLLYHTCRLLRGEMDRYGYMNVRMGANDNVGRVLNARCDLIYIDYQCSKHWTASVLFEAFKDSKIKSIAVHTSHPDFVDLMKSFSKYPHLELVLLALGDGGGNRDGVRRRHWEEASNSTSTRLSRPDEVLFEVIDPNNPYPAHYFVPTAKEGRHIGYRDPKLPPVLIAQMARKEGNGKWVCPTARFVRVIKYCDTL</sequence>
<dbReference type="EMBL" id="JAAMPI010002597">
    <property type="protein sequence ID" value="KAF4611332.1"/>
    <property type="molecule type" value="Genomic_DNA"/>
</dbReference>
<proteinExistence type="predicted"/>
<feature type="region of interest" description="Disordered" evidence="1">
    <location>
        <begin position="66"/>
        <end position="90"/>
    </location>
</feature>
<gene>
    <name evidence="2" type="ORF">G7Y89_g15681</name>
</gene>
<keyword evidence="3" id="KW-1185">Reference proteome</keyword>
<dbReference type="AlphaFoldDB" id="A0A8H4QJ70"/>
<reference evidence="2 3" key="1">
    <citation type="submission" date="2020-03" db="EMBL/GenBank/DDBJ databases">
        <title>Draft Genome Sequence of Cudoniella acicularis.</title>
        <authorList>
            <person name="Buettner E."/>
            <person name="Kellner H."/>
        </authorList>
    </citation>
    <scope>NUCLEOTIDE SEQUENCE [LARGE SCALE GENOMIC DNA]</scope>
    <source>
        <strain evidence="2 3">DSM 108380</strain>
    </source>
</reference>
<comment type="caution">
    <text evidence="2">The sequence shown here is derived from an EMBL/GenBank/DDBJ whole genome shotgun (WGS) entry which is preliminary data.</text>
</comment>
<organism evidence="2 3">
    <name type="scientific">Cudoniella acicularis</name>
    <dbReference type="NCBI Taxonomy" id="354080"/>
    <lineage>
        <taxon>Eukaryota</taxon>
        <taxon>Fungi</taxon>
        <taxon>Dikarya</taxon>
        <taxon>Ascomycota</taxon>
        <taxon>Pezizomycotina</taxon>
        <taxon>Leotiomycetes</taxon>
        <taxon>Helotiales</taxon>
        <taxon>Tricladiaceae</taxon>
        <taxon>Cudoniella</taxon>
    </lineage>
</organism>
<protein>
    <submittedName>
        <fullName evidence="2">Uncharacterized protein</fullName>
    </submittedName>
</protein>
<evidence type="ECO:0000256" key="1">
    <source>
        <dbReference type="SAM" id="MobiDB-lite"/>
    </source>
</evidence>
<evidence type="ECO:0000313" key="3">
    <source>
        <dbReference type="Proteomes" id="UP000566819"/>
    </source>
</evidence>
<accession>A0A8H4QJ70</accession>
<evidence type="ECO:0000313" key="2">
    <source>
        <dbReference type="EMBL" id="KAF4611332.1"/>
    </source>
</evidence>
<dbReference type="Proteomes" id="UP000566819">
    <property type="component" value="Unassembled WGS sequence"/>
</dbReference>